<organism evidence="3 4">
    <name type="scientific">Sporothrix epigloea</name>
    <dbReference type="NCBI Taxonomy" id="1892477"/>
    <lineage>
        <taxon>Eukaryota</taxon>
        <taxon>Fungi</taxon>
        <taxon>Dikarya</taxon>
        <taxon>Ascomycota</taxon>
        <taxon>Pezizomycotina</taxon>
        <taxon>Sordariomycetes</taxon>
        <taxon>Sordariomycetidae</taxon>
        <taxon>Ophiostomatales</taxon>
        <taxon>Ophiostomataceae</taxon>
        <taxon>Sporothrix</taxon>
    </lineage>
</organism>
<dbReference type="InterPro" id="IPR036875">
    <property type="entry name" value="Znf_CCHC_sf"/>
</dbReference>
<keyword evidence="1" id="KW-0863">Zinc-finger</keyword>
<feature type="domain" description="CCHC-type" evidence="2">
    <location>
        <begin position="197"/>
        <end position="212"/>
    </location>
</feature>
<dbReference type="Proteomes" id="UP001642502">
    <property type="component" value="Unassembled WGS sequence"/>
</dbReference>
<sequence length="216" mass="24377">MEPGHRAIECKSARKIMHDAIPTESPDTALEMLRTAAAKREIDDVKAAFLMYVKACPEVTYPVMEQMFRHEKIGVYLIALERTDGSVTLTNMDLQGNLDRKYTVTMRFNNQPSRPREKAVWPVTVEENIKRLADAGELVARGIPQCNNCHELGHSMRSCPNERIERKDQVTVACQNCGCVGHRMRDCTALRVNRFGCRSCGQGGHNAKDCTEIRPE</sequence>
<protein>
    <recommendedName>
        <fullName evidence="2">CCHC-type domain-containing protein</fullName>
    </recommendedName>
</protein>
<comment type="caution">
    <text evidence="3">The sequence shown here is derived from an EMBL/GenBank/DDBJ whole genome shotgun (WGS) entry which is preliminary data.</text>
</comment>
<dbReference type="InterPro" id="IPR001878">
    <property type="entry name" value="Znf_CCHC"/>
</dbReference>
<feature type="domain" description="CCHC-type" evidence="2">
    <location>
        <begin position="174"/>
        <end position="187"/>
    </location>
</feature>
<evidence type="ECO:0000313" key="3">
    <source>
        <dbReference type="EMBL" id="CAK7274266.1"/>
    </source>
</evidence>
<proteinExistence type="predicted"/>
<dbReference type="SMART" id="SM00343">
    <property type="entry name" value="ZnF_C2HC"/>
    <property type="match status" value="3"/>
</dbReference>
<gene>
    <name evidence="3" type="ORF">SEPCBS119000_006082</name>
</gene>
<evidence type="ECO:0000256" key="1">
    <source>
        <dbReference type="PROSITE-ProRule" id="PRU00047"/>
    </source>
</evidence>
<keyword evidence="4" id="KW-1185">Reference proteome</keyword>
<reference evidence="3 4" key="1">
    <citation type="submission" date="2024-01" db="EMBL/GenBank/DDBJ databases">
        <authorList>
            <person name="Allen C."/>
            <person name="Tagirdzhanova G."/>
        </authorList>
    </citation>
    <scope>NUCLEOTIDE SEQUENCE [LARGE SCALE GENOMIC DNA]</scope>
    <source>
        <strain evidence="3 4">CBS 119000</strain>
    </source>
</reference>
<keyword evidence="1" id="KW-0479">Metal-binding</keyword>
<name>A0ABP0E123_9PEZI</name>
<accession>A0ABP0E123</accession>
<evidence type="ECO:0000313" key="4">
    <source>
        <dbReference type="Proteomes" id="UP001642502"/>
    </source>
</evidence>
<feature type="domain" description="CCHC-type" evidence="2">
    <location>
        <begin position="146"/>
        <end position="161"/>
    </location>
</feature>
<dbReference type="SUPFAM" id="SSF57756">
    <property type="entry name" value="Retrovirus zinc finger-like domains"/>
    <property type="match status" value="1"/>
</dbReference>
<dbReference type="EMBL" id="CAWUON010000136">
    <property type="protein sequence ID" value="CAK7274266.1"/>
    <property type="molecule type" value="Genomic_DNA"/>
</dbReference>
<dbReference type="Pfam" id="PF00098">
    <property type="entry name" value="zf-CCHC"/>
    <property type="match status" value="2"/>
</dbReference>
<keyword evidence="1" id="KW-0862">Zinc</keyword>
<evidence type="ECO:0000259" key="2">
    <source>
        <dbReference type="PROSITE" id="PS50158"/>
    </source>
</evidence>
<dbReference type="Gene3D" id="4.10.60.10">
    <property type="entry name" value="Zinc finger, CCHC-type"/>
    <property type="match status" value="1"/>
</dbReference>
<dbReference type="PROSITE" id="PS50158">
    <property type="entry name" value="ZF_CCHC"/>
    <property type="match status" value="3"/>
</dbReference>